<dbReference type="Proteomes" id="UP000265520">
    <property type="component" value="Unassembled WGS sequence"/>
</dbReference>
<dbReference type="AlphaFoldDB" id="A0A392RYL0"/>
<protein>
    <submittedName>
        <fullName evidence="1">Uncharacterized protein</fullName>
    </submittedName>
</protein>
<evidence type="ECO:0000313" key="2">
    <source>
        <dbReference type="Proteomes" id="UP000265520"/>
    </source>
</evidence>
<evidence type="ECO:0000313" key="1">
    <source>
        <dbReference type="EMBL" id="MCI40705.1"/>
    </source>
</evidence>
<accession>A0A392RYL0</accession>
<sequence>MILPYQNVDLAGGAPTLKSPPALGQDPLMALMAIKWLPKNGWNAMMSS</sequence>
<name>A0A392RYL0_9FABA</name>
<organism evidence="1 2">
    <name type="scientific">Trifolium medium</name>
    <dbReference type="NCBI Taxonomy" id="97028"/>
    <lineage>
        <taxon>Eukaryota</taxon>
        <taxon>Viridiplantae</taxon>
        <taxon>Streptophyta</taxon>
        <taxon>Embryophyta</taxon>
        <taxon>Tracheophyta</taxon>
        <taxon>Spermatophyta</taxon>
        <taxon>Magnoliopsida</taxon>
        <taxon>eudicotyledons</taxon>
        <taxon>Gunneridae</taxon>
        <taxon>Pentapetalae</taxon>
        <taxon>rosids</taxon>
        <taxon>fabids</taxon>
        <taxon>Fabales</taxon>
        <taxon>Fabaceae</taxon>
        <taxon>Papilionoideae</taxon>
        <taxon>50 kb inversion clade</taxon>
        <taxon>NPAAA clade</taxon>
        <taxon>Hologalegina</taxon>
        <taxon>IRL clade</taxon>
        <taxon>Trifolieae</taxon>
        <taxon>Trifolium</taxon>
    </lineage>
</organism>
<dbReference type="EMBL" id="LXQA010283014">
    <property type="protein sequence ID" value="MCI40705.1"/>
    <property type="molecule type" value="Genomic_DNA"/>
</dbReference>
<proteinExistence type="predicted"/>
<keyword evidence="2" id="KW-1185">Reference proteome</keyword>
<reference evidence="1 2" key="1">
    <citation type="journal article" date="2018" name="Front. Plant Sci.">
        <title>Red Clover (Trifolium pratense) and Zigzag Clover (T. medium) - A Picture of Genomic Similarities and Differences.</title>
        <authorList>
            <person name="Dluhosova J."/>
            <person name="Istvanek J."/>
            <person name="Nedelnik J."/>
            <person name="Repkova J."/>
        </authorList>
    </citation>
    <scope>NUCLEOTIDE SEQUENCE [LARGE SCALE GENOMIC DNA]</scope>
    <source>
        <strain evidence="2">cv. 10/8</strain>
        <tissue evidence="1">Leaf</tissue>
    </source>
</reference>
<comment type="caution">
    <text evidence="1">The sequence shown here is derived from an EMBL/GenBank/DDBJ whole genome shotgun (WGS) entry which is preliminary data.</text>
</comment>